<dbReference type="InterPro" id="IPR017972">
    <property type="entry name" value="Cyt_P450_CS"/>
</dbReference>
<dbReference type="PANTHER" id="PTHR46696">
    <property type="entry name" value="P450, PUTATIVE (EUROFUNG)-RELATED"/>
    <property type="match status" value="1"/>
</dbReference>
<dbReference type="EMBL" id="JAOZYB010000323">
    <property type="protein sequence ID" value="MEB3965087.1"/>
    <property type="molecule type" value="Genomic_DNA"/>
</dbReference>
<keyword evidence="2" id="KW-0408">Iron</keyword>
<dbReference type="CDD" id="cd11037">
    <property type="entry name" value="CYP199A2-like"/>
    <property type="match status" value="1"/>
</dbReference>
<protein>
    <submittedName>
        <fullName evidence="3">Cytochrome P450</fullName>
    </submittedName>
</protein>
<organism evidence="3 4">
    <name type="scientific">Streptomyces kunmingensis</name>
    <dbReference type="NCBI Taxonomy" id="68225"/>
    <lineage>
        <taxon>Bacteria</taxon>
        <taxon>Bacillati</taxon>
        <taxon>Actinomycetota</taxon>
        <taxon>Actinomycetes</taxon>
        <taxon>Kitasatosporales</taxon>
        <taxon>Streptomycetaceae</taxon>
        <taxon>Streptomyces</taxon>
    </lineage>
</organism>
<keyword evidence="4" id="KW-1185">Reference proteome</keyword>
<keyword evidence="2" id="KW-0560">Oxidoreductase</keyword>
<evidence type="ECO:0000256" key="2">
    <source>
        <dbReference type="RuleBase" id="RU000461"/>
    </source>
</evidence>
<dbReference type="InterPro" id="IPR036396">
    <property type="entry name" value="Cyt_P450_sf"/>
</dbReference>
<dbReference type="Proteomes" id="UP001352223">
    <property type="component" value="Unassembled WGS sequence"/>
</dbReference>
<gene>
    <name evidence="3" type="ORF">OKJ48_33395</name>
</gene>
<keyword evidence="2" id="KW-0479">Metal-binding</keyword>
<comment type="similarity">
    <text evidence="1 2">Belongs to the cytochrome P450 family.</text>
</comment>
<reference evidence="3 4" key="1">
    <citation type="submission" date="2022-10" db="EMBL/GenBank/DDBJ databases">
        <authorList>
            <person name="Xie J."/>
            <person name="Shen N."/>
        </authorList>
    </citation>
    <scope>NUCLEOTIDE SEQUENCE [LARGE SCALE GENOMIC DNA]</scope>
    <source>
        <strain evidence="3 4">DSM 41681</strain>
    </source>
</reference>
<dbReference type="PRINTS" id="PR00359">
    <property type="entry name" value="BP450"/>
</dbReference>
<dbReference type="RefSeq" id="WP_324773030.1">
    <property type="nucleotide sequence ID" value="NZ_BAAATS010000032.1"/>
</dbReference>
<evidence type="ECO:0000313" key="3">
    <source>
        <dbReference type="EMBL" id="MEB3965087.1"/>
    </source>
</evidence>
<evidence type="ECO:0000313" key="4">
    <source>
        <dbReference type="Proteomes" id="UP001352223"/>
    </source>
</evidence>
<comment type="caution">
    <text evidence="3">The sequence shown here is derived from an EMBL/GenBank/DDBJ whole genome shotgun (WGS) entry which is preliminary data.</text>
</comment>
<name>A0ABU6CM03_9ACTN</name>
<proteinExistence type="inferred from homology"/>
<keyword evidence="2" id="KW-0503">Monooxygenase</keyword>
<accession>A0ABU6CM03</accession>
<evidence type="ECO:0000256" key="1">
    <source>
        <dbReference type="ARBA" id="ARBA00010617"/>
    </source>
</evidence>
<dbReference type="Pfam" id="PF00067">
    <property type="entry name" value="p450"/>
    <property type="match status" value="1"/>
</dbReference>
<keyword evidence="2" id="KW-0349">Heme</keyword>
<sequence>MPHIPVSDVDLYTESARTDPYDLYAELRALGPVVYLSRYDMYALPRYDEVRAALMDWKTFSSARGVFVDREVNAQLEGITLCSDPPEHTAMRSVLGRPLRPDRMREVTPRIEAEADRVVERVVGRGRFEVVTELAEYLPMTVVSDLVGLPDQGREKMLEWAAAIWNTQGPADDRAAAAGPAVEEFMAFAMNDAVPGKIHPDGWAAQLYEAADRGEIPRDKCPVMMLDYVTPSLDTTILAIANAVALFARNPGQWDLLRKDRSLIPHAINESLRLETPVPQFSRVLTENHEIGGVPLTAGSRVALLYASANRDERHYADPTRFDITRRPSDHLAFGRGEHVCVGMHLARLEMSALLERLADRVARFDIIDHRPMINNGLRGLDRLEVTVEPVSPAAAVS</sequence>
<dbReference type="PANTHER" id="PTHR46696:SF1">
    <property type="entry name" value="CYTOCHROME P450 YJIB-RELATED"/>
    <property type="match status" value="1"/>
</dbReference>
<dbReference type="PROSITE" id="PS00086">
    <property type="entry name" value="CYTOCHROME_P450"/>
    <property type="match status" value="1"/>
</dbReference>
<dbReference type="InterPro" id="IPR002397">
    <property type="entry name" value="Cyt_P450_B"/>
</dbReference>
<dbReference type="Gene3D" id="1.10.630.10">
    <property type="entry name" value="Cytochrome P450"/>
    <property type="match status" value="1"/>
</dbReference>
<dbReference type="SUPFAM" id="SSF48264">
    <property type="entry name" value="Cytochrome P450"/>
    <property type="match status" value="1"/>
</dbReference>
<dbReference type="InterPro" id="IPR001128">
    <property type="entry name" value="Cyt_P450"/>
</dbReference>